<evidence type="ECO:0000313" key="2">
    <source>
        <dbReference type="EMBL" id="CAB3774639.1"/>
    </source>
</evidence>
<feature type="region of interest" description="Disordered" evidence="1">
    <location>
        <begin position="130"/>
        <end position="149"/>
    </location>
</feature>
<dbReference type="InterPro" id="IPR047650">
    <property type="entry name" value="Transpos_IS110"/>
</dbReference>
<gene>
    <name evidence="2" type="ORF">LMG29542_08017</name>
</gene>
<dbReference type="AlphaFoldDB" id="A0A6J5F761"/>
<dbReference type="PANTHER" id="PTHR33055">
    <property type="entry name" value="TRANSPOSASE FOR INSERTION SEQUENCE ELEMENT IS1111A"/>
    <property type="match status" value="1"/>
</dbReference>
<keyword evidence="3" id="KW-1185">Reference proteome</keyword>
<sequence length="149" mass="15757">MPIVTVGIDLAKNVFAIHGVDEAGKAMLIKPRVPRDQLLTLIAQLPARLIGMEACSGAHHWARVFQQHGHTVKLMAPNLVAPYRMSGKRGKNDARGWAALRKPATLICAGCWSTAPAPLLPVSARNRIASAGGSEPWSSAVATGGPPSR</sequence>
<reference evidence="2 3" key="1">
    <citation type="submission" date="2020-04" db="EMBL/GenBank/DDBJ databases">
        <authorList>
            <person name="De Canck E."/>
        </authorList>
    </citation>
    <scope>NUCLEOTIDE SEQUENCE [LARGE SCALE GENOMIC DNA]</scope>
    <source>
        <strain evidence="2 3">LMG 29542</strain>
    </source>
</reference>
<dbReference type="PANTHER" id="PTHR33055:SF3">
    <property type="entry name" value="PUTATIVE TRANSPOSASE FOR IS117-RELATED"/>
    <property type="match status" value="1"/>
</dbReference>
<accession>A0A6J5F761</accession>
<organism evidence="2 3">
    <name type="scientific">Paraburkholderia humisilvae</name>
    <dbReference type="NCBI Taxonomy" id="627669"/>
    <lineage>
        <taxon>Bacteria</taxon>
        <taxon>Pseudomonadati</taxon>
        <taxon>Pseudomonadota</taxon>
        <taxon>Betaproteobacteria</taxon>
        <taxon>Burkholderiales</taxon>
        <taxon>Burkholderiaceae</taxon>
        <taxon>Paraburkholderia</taxon>
    </lineage>
</organism>
<evidence type="ECO:0000256" key="1">
    <source>
        <dbReference type="SAM" id="MobiDB-lite"/>
    </source>
</evidence>
<name>A0A6J5F761_9BURK</name>
<dbReference type="Proteomes" id="UP000494363">
    <property type="component" value="Unassembled WGS sequence"/>
</dbReference>
<evidence type="ECO:0000313" key="3">
    <source>
        <dbReference type="Proteomes" id="UP000494363"/>
    </source>
</evidence>
<dbReference type="EMBL" id="CADIKH010000143">
    <property type="protein sequence ID" value="CAB3774639.1"/>
    <property type="molecule type" value="Genomic_DNA"/>
</dbReference>
<protein>
    <submittedName>
        <fullName evidence="2">Uncharacterized protein</fullName>
    </submittedName>
</protein>
<proteinExistence type="predicted"/>